<keyword evidence="4" id="KW-0472">Membrane</keyword>
<dbReference type="InterPro" id="IPR036317">
    <property type="entry name" value="Cullin_homology_sf"/>
</dbReference>
<dbReference type="InterPro" id="IPR036390">
    <property type="entry name" value="WH_DNA-bd_sf"/>
</dbReference>
<evidence type="ECO:0000313" key="6">
    <source>
        <dbReference type="EMBL" id="VDD75185.1"/>
    </source>
</evidence>
<evidence type="ECO:0000256" key="2">
    <source>
        <dbReference type="PROSITE-ProRule" id="PRU00330"/>
    </source>
</evidence>
<dbReference type="STRING" id="53468.A0A158QSP9"/>
<evidence type="ECO:0000313" key="7">
    <source>
        <dbReference type="Proteomes" id="UP000267029"/>
    </source>
</evidence>
<dbReference type="InterPro" id="IPR016159">
    <property type="entry name" value="Cullin_repeat-like_dom_sf"/>
</dbReference>
<dbReference type="InterPro" id="IPR001373">
    <property type="entry name" value="Cullin_N"/>
</dbReference>
<evidence type="ECO:0000256" key="1">
    <source>
        <dbReference type="ARBA" id="ARBA00006019"/>
    </source>
</evidence>
<dbReference type="InterPro" id="IPR016158">
    <property type="entry name" value="Cullin_homology"/>
</dbReference>
<dbReference type="Pfam" id="PF26557">
    <property type="entry name" value="Cullin_AB"/>
    <property type="match status" value="1"/>
</dbReference>
<keyword evidence="7" id="KW-1185">Reference proteome</keyword>
<dbReference type="PANTHER" id="PTHR11932">
    <property type="entry name" value="CULLIN"/>
    <property type="match status" value="1"/>
</dbReference>
<protein>
    <recommendedName>
        <fullName evidence="5">Cullin family profile domain-containing protein</fullName>
    </recommendedName>
</protein>
<keyword evidence="4" id="KW-0812">Transmembrane</keyword>
<gene>
    <name evidence="6" type="ORF">MCOS_LOCUS1188</name>
</gene>
<comment type="similarity">
    <text evidence="1 2 3">Belongs to the cullin family.</text>
</comment>
<dbReference type="SMART" id="SM00884">
    <property type="entry name" value="Cullin_Nedd8"/>
    <property type="match status" value="1"/>
</dbReference>
<dbReference type="EMBL" id="UXSR01000135">
    <property type="protein sequence ID" value="VDD75185.1"/>
    <property type="molecule type" value="Genomic_DNA"/>
</dbReference>
<proteinExistence type="inferred from homology"/>
<dbReference type="OrthoDB" id="27073at2759"/>
<dbReference type="Gene3D" id="1.20.1310.10">
    <property type="entry name" value="Cullin Repeats"/>
    <property type="match status" value="4"/>
</dbReference>
<feature type="transmembrane region" description="Helical" evidence="4">
    <location>
        <begin position="137"/>
        <end position="160"/>
    </location>
</feature>
<reference evidence="6 7" key="1">
    <citation type="submission" date="2018-10" db="EMBL/GenBank/DDBJ databases">
        <authorList>
            <consortium name="Pathogen Informatics"/>
        </authorList>
    </citation>
    <scope>NUCLEOTIDE SEQUENCE [LARGE SCALE GENOMIC DNA]</scope>
</reference>
<dbReference type="FunFam" id="1.20.1310.10:FF:000001">
    <property type="entry name" value="Cullin 3"/>
    <property type="match status" value="1"/>
</dbReference>
<dbReference type="GO" id="GO:0031625">
    <property type="term" value="F:ubiquitin protein ligase binding"/>
    <property type="evidence" value="ECO:0007669"/>
    <property type="project" value="InterPro"/>
</dbReference>
<accession>A0A158QSP9</accession>
<dbReference type="Pfam" id="PF10557">
    <property type="entry name" value="Cullin_Nedd8"/>
    <property type="match status" value="1"/>
</dbReference>
<dbReference type="InterPro" id="IPR019559">
    <property type="entry name" value="Cullin_neddylation_domain"/>
</dbReference>
<feature type="domain" description="Cullin family profile" evidence="5">
    <location>
        <begin position="412"/>
        <end position="638"/>
    </location>
</feature>
<sequence length="1098" mass="125393">MPDRSGAMPEAKRFSMRILTGNNAEQDVLPDNLVEKSHVMLREAAFAVFHDKQISYTLEELFRCVEDICAQKMVPTLYETLESLFTVYVNELLPNFLKYPFSHYDNLTQWHLTNTKLDLKCVSDTWEMYCQKMVSQALISVTFFVIGTKMLMIRSIFIFMDRKLPIVNPKYLSLWDLALNLFRENIVMHDAVQTRVLKHVLDLIRQERCGTNVDRILLRSVIRMYSVLHLYQVHFQGPFLRQSQQFYAEEGETLSKQMSVCDYLHHVDKRIVEEEDRLKAYLNVNVTRSALMSTLDTELISKRLPYLTSASPNLIEDQKLQELHLLYKLLSRIQGGVDELRVEFKRHIKQVGAEIVENPQKLPEKDKMMIQRLLSWRDVLLEIITKGFRADASFQRALQEAFEEFINHRPNKPAEFLAKYLDVQMRTGNKTQTDEELDRVMDKAMVLFRFIDGKDVFEAFYTKELAKRLLLGKSASVDAEKAMLSKLKQECGVNYTRKMETMFQDIELSRELSKNFRASQHVPYSIDFTVNVICPSSWPHYPQLIANYPPEMVALREDFTKFYLSHHQGRKLSYDSSLGTCVVRALFPSPKELQVSEFQALVLLQFNGPEDACLSYSAIAEATAIEKTHLDRTLLSLAAGKNQRVLIMKPLTVDITPDHQFSFNTKFSHSLMRIKFNQVQLRETKEEQEETEERVLSDRVANVDCCIVRLMKARKTIEHNALIAEVFKQLHFPLKQSDVKKRIEHLIERDYMKRDSSSSSTAPPAECICTHTHSSLPPTLLYSHLAGSLVFHRLRPTKLSADPSSSHSTLTPNFPLTVPLPQLSPQLQCWFSLLSLKMPSLKYVREMLASNYPTHVASSWANLSSSGPCVRLVSETSGLRAWKVYLDSKVHRDALRKISTLGRQTKRRNPKEKHIKIKLERSVYRSCDGGGACITSTDVNNAERLSWGGICGGFQGDDSRAHPAVIEPTVAKTTVCLSAPAVDDAVGVQSQTMLTTGVHGDLDDARLVEILHGHQVVGATVQWNAESIAASVACRNRTIARTVYSRDLLCAYNRGSLVSMPPIGPVLVKEVNILIEERPGQMSETKVHEIVQFNRTHE</sequence>
<dbReference type="Gene3D" id="3.30.230.130">
    <property type="entry name" value="Cullin, Chain C, Domain 2"/>
    <property type="match status" value="1"/>
</dbReference>
<evidence type="ECO:0000259" key="5">
    <source>
        <dbReference type="PROSITE" id="PS50069"/>
    </source>
</evidence>
<dbReference type="GO" id="GO:0006511">
    <property type="term" value="P:ubiquitin-dependent protein catabolic process"/>
    <property type="evidence" value="ECO:0007669"/>
    <property type="project" value="InterPro"/>
</dbReference>
<dbReference type="InterPro" id="IPR059120">
    <property type="entry name" value="Cullin-like_AB"/>
</dbReference>
<dbReference type="Proteomes" id="UP000267029">
    <property type="component" value="Unassembled WGS sequence"/>
</dbReference>
<keyword evidence="4" id="KW-1133">Transmembrane helix</keyword>
<dbReference type="InterPro" id="IPR036388">
    <property type="entry name" value="WH-like_DNA-bd_sf"/>
</dbReference>
<organism evidence="6 7">
    <name type="scientific">Mesocestoides corti</name>
    <name type="common">Flatworm</name>
    <dbReference type="NCBI Taxonomy" id="53468"/>
    <lineage>
        <taxon>Eukaryota</taxon>
        <taxon>Metazoa</taxon>
        <taxon>Spiralia</taxon>
        <taxon>Lophotrochozoa</taxon>
        <taxon>Platyhelminthes</taxon>
        <taxon>Cestoda</taxon>
        <taxon>Eucestoda</taxon>
        <taxon>Cyclophyllidea</taxon>
        <taxon>Mesocestoididae</taxon>
        <taxon>Mesocestoides</taxon>
    </lineage>
</organism>
<dbReference type="SUPFAM" id="SSF74788">
    <property type="entry name" value="Cullin repeat-like"/>
    <property type="match status" value="1"/>
</dbReference>
<dbReference type="SUPFAM" id="SSF46785">
    <property type="entry name" value="Winged helix' DNA-binding domain"/>
    <property type="match status" value="1"/>
</dbReference>
<dbReference type="AlphaFoldDB" id="A0A158QSP9"/>
<dbReference type="Pfam" id="PF00888">
    <property type="entry name" value="Cullin"/>
    <property type="match status" value="1"/>
</dbReference>
<evidence type="ECO:0000256" key="3">
    <source>
        <dbReference type="RuleBase" id="RU003829"/>
    </source>
</evidence>
<dbReference type="SMART" id="SM00182">
    <property type="entry name" value="CULLIN"/>
    <property type="match status" value="1"/>
</dbReference>
<dbReference type="SUPFAM" id="SSF75632">
    <property type="entry name" value="Cullin homology domain"/>
    <property type="match status" value="1"/>
</dbReference>
<dbReference type="PROSITE" id="PS50069">
    <property type="entry name" value="CULLIN_2"/>
    <property type="match status" value="1"/>
</dbReference>
<dbReference type="InterPro" id="IPR045093">
    <property type="entry name" value="Cullin"/>
</dbReference>
<dbReference type="FunFam" id="1.10.10.10:FF:000050">
    <property type="entry name" value="Cullin 4B"/>
    <property type="match status" value="1"/>
</dbReference>
<dbReference type="Gene3D" id="1.10.10.10">
    <property type="entry name" value="Winged helix-like DNA-binding domain superfamily/Winged helix DNA-binding domain"/>
    <property type="match status" value="1"/>
</dbReference>
<name>A0A158QSP9_MESCO</name>
<dbReference type="FunFam" id="1.20.1310.10:FF:000003">
    <property type="entry name" value="Cullin 4A"/>
    <property type="match status" value="1"/>
</dbReference>
<evidence type="ECO:0000256" key="4">
    <source>
        <dbReference type="SAM" id="Phobius"/>
    </source>
</evidence>